<dbReference type="RefSeq" id="WP_008843523.1">
    <property type="nucleotide sequence ID" value="NZ_BAEN01000022.1"/>
</dbReference>
<reference evidence="7 8" key="1">
    <citation type="journal article" date="2017" name="Antonie Van Leeuwenhoek">
        <title>Rhizobium rhizosphaerae sp. nov., a novel species isolated from rice rhizosphere.</title>
        <authorList>
            <person name="Zhao J.J."/>
            <person name="Zhang J."/>
            <person name="Zhang R.J."/>
            <person name="Zhang C.W."/>
            <person name="Yin H.Q."/>
            <person name="Zhang X.X."/>
        </authorList>
    </citation>
    <scope>NUCLEOTIDE SEQUENCE [LARGE SCALE GENOMIC DNA]</scope>
    <source>
        <strain evidence="7 8">E3</strain>
    </source>
</reference>
<evidence type="ECO:0000256" key="4">
    <source>
        <dbReference type="ARBA" id="ARBA00022989"/>
    </source>
</evidence>
<feature type="transmembrane region" description="Helical" evidence="6">
    <location>
        <begin position="41"/>
        <end position="70"/>
    </location>
</feature>
<evidence type="ECO:0000256" key="2">
    <source>
        <dbReference type="ARBA" id="ARBA00022475"/>
    </source>
</evidence>
<evidence type="ECO:0000256" key="6">
    <source>
        <dbReference type="SAM" id="Phobius"/>
    </source>
</evidence>
<dbReference type="AlphaFoldDB" id="K6XPU7"/>
<keyword evidence="2" id="KW-1003">Cell membrane</keyword>
<keyword evidence="8" id="KW-1185">Reference proteome</keyword>
<feature type="transmembrane region" description="Helical" evidence="6">
    <location>
        <begin position="325"/>
        <end position="347"/>
    </location>
</feature>
<feature type="transmembrane region" description="Helical" evidence="6">
    <location>
        <begin position="423"/>
        <end position="441"/>
    </location>
</feature>
<comment type="caution">
    <text evidence="7">The sequence shown here is derived from an EMBL/GenBank/DDBJ whole genome shotgun (WGS) entry which is preliminary data.</text>
</comment>
<dbReference type="STRING" id="1127673.GLIP_1064"/>
<feature type="transmembrane region" description="Helical" evidence="6">
    <location>
        <begin position="12"/>
        <end position="35"/>
    </location>
</feature>
<protein>
    <recommendedName>
        <fullName evidence="9">Polysaccharide biosynthesis protein C-terminal domain-containing protein</fullName>
    </recommendedName>
</protein>
<feature type="transmembrane region" description="Helical" evidence="6">
    <location>
        <begin position="82"/>
        <end position="103"/>
    </location>
</feature>
<dbReference type="InterPro" id="IPR050833">
    <property type="entry name" value="Poly_Biosynth_Transport"/>
</dbReference>
<evidence type="ECO:0000256" key="3">
    <source>
        <dbReference type="ARBA" id="ARBA00022692"/>
    </source>
</evidence>
<feature type="transmembrane region" description="Helical" evidence="6">
    <location>
        <begin position="216"/>
        <end position="233"/>
    </location>
</feature>
<sequence length="483" mass="53408">MSEVKTIVDHGKIYLIANITNRSAGLLLLPVYTYVLSVEDYGLYAIIMAVSDLFTIVFGMGFAGAMSRFYFERNNSKQQQNLVVSTTMLGFFAIASLILVFAYPLASLTVEVMFQSQQYLQLFMYTIAGLVFTILYELLMGYAVIRKRAWSYFAMALSKAVLFIGLNLLFVVYWKLGVPGIIYATIASLGSLSLVALAITFSRVGFGFSKTLFKQMLLFGLPLVPSAFANSALTTVERYYINSIIGPAAVGVYSLGHRLASMLHMFIAAPFSQIFFVRRFETLAKGEDQSAFHRILLLFVAVMMFFALLLSLFGTEIVWLISPEAYLDVVVVLPLLGLSFVLSSLNLNIELGIFYNKKTWAIPLIGFITLAVGIPANYLLIHQFGIYGAGLALLFVNIVRLVTTVLINSVLGSPFITLDWSRASSIMTVGTVLGILVNLAMSDSVSFYSVALKLTVAAVFLMMLLKTPLLDKQTKQDLASFRR</sequence>
<evidence type="ECO:0008006" key="9">
    <source>
        <dbReference type="Google" id="ProtNLM"/>
    </source>
</evidence>
<dbReference type="InterPro" id="IPR002797">
    <property type="entry name" value="Polysacc_synth"/>
</dbReference>
<evidence type="ECO:0000256" key="1">
    <source>
        <dbReference type="ARBA" id="ARBA00004651"/>
    </source>
</evidence>
<comment type="subcellular location">
    <subcellularLocation>
        <location evidence="1">Cell membrane</location>
        <topology evidence="1">Multi-pass membrane protein</topology>
    </subcellularLocation>
</comment>
<evidence type="ECO:0000313" key="8">
    <source>
        <dbReference type="Proteomes" id="UP000006334"/>
    </source>
</evidence>
<feature type="transmembrane region" description="Helical" evidence="6">
    <location>
        <begin position="295"/>
        <end position="313"/>
    </location>
</feature>
<feature type="transmembrane region" description="Helical" evidence="6">
    <location>
        <begin position="152"/>
        <end position="174"/>
    </location>
</feature>
<dbReference type="EMBL" id="BAEN01000022">
    <property type="protein sequence ID" value="GAC13706.1"/>
    <property type="molecule type" value="Genomic_DNA"/>
</dbReference>
<dbReference type="Pfam" id="PF01943">
    <property type="entry name" value="Polysacc_synt"/>
    <property type="match status" value="1"/>
</dbReference>
<organism evidence="7 8">
    <name type="scientific">Aliiglaciecola lipolytica E3</name>
    <dbReference type="NCBI Taxonomy" id="1127673"/>
    <lineage>
        <taxon>Bacteria</taxon>
        <taxon>Pseudomonadati</taxon>
        <taxon>Pseudomonadota</taxon>
        <taxon>Gammaproteobacteria</taxon>
        <taxon>Alteromonadales</taxon>
        <taxon>Alteromonadaceae</taxon>
        <taxon>Aliiglaciecola</taxon>
    </lineage>
</organism>
<gene>
    <name evidence="7" type="ORF">GLIP_1064</name>
</gene>
<dbReference type="eggNOG" id="COG2244">
    <property type="taxonomic scope" value="Bacteria"/>
</dbReference>
<feature type="transmembrane region" description="Helical" evidence="6">
    <location>
        <begin position="123"/>
        <end position="145"/>
    </location>
</feature>
<dbReference type="PANTHER" id="PTHR30250:SF11">
    <property type="entry name" value="O-ANTIGEN TRANSPORTER-RELATED"/>
    <property type="match status" value="1"/>
</dbReference>
<dbReference type="OrthoDB" id="9815248at2"/>
<proteinExistence type="predicted"/>
<keyword evidence="5 6" id="KW-0472">Membrane</keyword>
<name>K6XPU7_9ALTE</name>
<keyword evidence="4 6" id="KW-1133">Transmembrane helix</keyword>
<dbReference type="GO" id="GO:0005886">
    <property type="term" value="C:plasma membrane"/>
    <property type="evidence" value="ECO:0007669"/>
    <property type="project" value="UniProtKB-SubCell"/>
</dbReference>
<dbReference type="Proteomes" id="UP000006334">
    <property type="component" value="Unassembled WGS sequence"/>
</dbReference>
<evidence type="ECO:0000256" key="5">
    <source>
        <dbReference type="ARBA" id="ARBA00023136"/>
    </source>
</evidence>
<accession>K6XPU7</accession>
<feature type="transmembrane region" description="Helical" evidence="6">
    <location>
        <begin position="447"/>
        <end position="465"/>
    </location>
</feature>
<feature type="transmembrane region" description="Helical" evidence="6">
    <location>
        <begin position="386"/>
        <end position="411"/>
    </location>
</feature>
<feature type="transmembrane region" description="Helical" evidence="6">
    <location>
        <begin position="359"/>
        <end position="380"/>
    </location>
</feature>
<keyword evidence="3 6" id="KW-0812">Transmembrane</keyword>
<evidence type="ECO:0000313" key="7">
    <source>
        <dbReference type="EMBL" id="GAC13706.1"/>
    </source>
</evidence>
<dbReference type="PANTHER" id="PTHR30250">
    <property type="entry name" value="PST FAMILY PREDICTED COLANIC ACID TRANSPORTER"/>
    <property type="match status" value="1"/>
</dbReference>
<feature type="transmembrane region" description="Helical" evidence="6">
    <location>
        <begin position="180"/>
        <end position="204"/>
    </location>
</feature>